<dbReference type="FunFam" id="3.30.70.580:FF:000001">
    <property type="entry name" value="tRNA pseudouridine synthase A"/>
    <property type="match status" value="1"/>
</dbReference>
<comment type="catalytic activity">
    <reaction evidence="4 7">
        <text>uridine(38/39/40) in tRNA = pseudouridine(38/39/40) in tRNA</text>
        <dbReference type="Rhea" id="RHEA:22376"/>
        <dbReference type="Rhea" id="RHEA-COMP:10085"/>
        <dbReference type="Rhea" id="RHEA-COMP:10087"/>
        <dbReference type="ChEBI" id="CHEBI:65314"/>
        <dbReference type="ChEBI" id="CHEBI:65315"/>
        <dbReference type="EC" id="5.4.99.12"/>
    </reaction>
</comment>
<dbReference type="EMBL" id="LR134516">
    <property type="protein sequence ID" value="VEJ21825.1"/>
    <property type="molecule type" value="Genomic_DNA"/>
</dbReference>
<dbReference type="GO" id="GO:0160147">
    <property type="term" value="F:tRNA pseudouridine(38-40) synthase activity"/>
    <property type="evidence" value="ECO:0007669"/>
    <property type="project" value="UniProtKB-EC"/>
</dbReference>
<dbReference type="InterPro" id="IPR001406">
    <property type="entry name" value="PsdUridine_synth_TruA"/>
</dbReference>
<name>A0A448UD57_9NEIS</name>
<accession>A0A448UD57</accession>
<evidence type="ECO:0000256" key="7">
    <source>
        <dbReference type="RuleBase" id="RU003792"/>
    </source>
</evidence>
<dbReference type="HAMAP" id="MF_00171">
    <property type="entry name" value="TruA"/>
    <property type="match status" value="1"/>
</dbReference>
<comment type="similarity">
    <text evidence="1 4 7">Belongs to the tRNA pseudouridine synthase TruA family.</text>
</comment>
<dbReference type="AlphaFoldDB" id="A0A448UD57"/>
<proteinExistence type="inferred from homology"/>
<dbReference type="Gene3D" id="3.30.70.580">
    <property type="entry name" value="Pseudouridine synthase I, catalytic domain, N-terminal subdomain"/>
    <property type="match status" value="1"/>
</dbReference>
<evidence type="ECO:0000256" key="3">
    <source>
        <dbReference type="ARBA" id="ARBA00023235"/>
    </source>
</evidence>
<comment type="subunit">
    <text evidence="4">Homodimer.</text>
</comment>
<dbReference type="PANTHER" id="PTHR11142:SF0">
    <property type="entry name" value="TRNA PSEUDOURIDINE SYNTHASE-LIKE 1"/>
    <property type="match status" value="1"/>
</dbReference>
<dbReference type="NCBIfam" id="TIGR00071">
    <property type="entry name" value="hisT_truA"/>
    <property type="match status" value="1"/>
</dbReference>
<dbReference type="InterPro" id="IPR020095">
    <property type="entry name" value="PsdUridine_synth_TruA_C"/>
</dbReference>
<dbReference type="GO" id="GO:0003723">
    <property type="term" value="F:RNA binding"/>
    <property type="evidence" value="ECO:0007669"/>
    <property type="project" value="InterPro"/>
</dbReference>
<dbReference type="InterPro" id="IPR020097">
    <property type="entry name" value="PsdUridine_synth_TruA_a/b_dom"/>
</dbReference>
<reference evidence="9 10" key="1">
    <citation type="submission" date="2018-12" db="EMBL/GenBank/DDBJ databases">
        <authorList>
            <consortium name="Pathogen Informatics"/>
        </authorList>
    </citation>
    <scope>NUCLEOTIDE SEQUENCE [LARGE SCALE GENOMIC DNA]</scope>
    <source>
        <strain evidence="9 10">NCTC12227</strain>
    </source>
</reference>
<keyword evidence="10" id="KW-1185">Reference proteome</keyword>
<dbReference type="PIRSF" id="PIRSF001430">
    <property type="entry name" value="tRNA_psdUrid_synth"/>
    <property type="match status" value="1"/>
</dbReference>
<feature type="binding site" evidence="4 6">
    <location>
        <position position="132"/>
    </location>
    <ligand>
        <name>substrate</name>
    </ligand>
</feature>
<dbReference type="PANTHER" id="PTHR11142">
    <property type="entry name" value="PSEUDOURIDYLATE SYNTHASE"/>
    <property type="match status" value="1"/>
</dbReference>
<keyword evidence="9" id="KW-0456">Lyase</keyword>
<evidence type="ECO:0000313" key="9">
    <source>
        <dbReference type="EMBL" id="VEJ21825.1"/>
    </source>
</evidence>
<protein>
    <recommendedName>
        <fullName evidence="4">tRNA pseudouridine synthase A</fullName>
        <ecNumber evidence="4">5.4.99.12</ecNumber>
    </recommendedName>
    <alternativeName>
        <fullName evidence="4">tRNA pseudouridine(38-40) synthase</fullName>
    </alternativeName>
    <alternativeName>
        <fullName evidence="4">tRNA pseudouridylate synthase I</fullName>
    </alternativeName>
    <alternativeName>
        <fullName evidence="4">tRNA-uridine isomerase I</fullName>
    </alternativeName>
</protein>
<evidence type="ECO:0000256" key="1">
    <source>
        <dbReference type="ARBA" id="ARBA00009375"/>
    </source>
</evidence>
<feature type="domain" description="Pseudouridine synthase I TruA alpha/beta" evidence="8">
    <location>
        <begin position="165"/>
        <end position="267"/>
    </location>
</feature>
<evidence type="ECO:0000256" key="2">
    <source>
        <dbReference type="ARBA" id="ARBA00022694"/>
    </source>
</evidence>
<dbReference type="STRING" id="326522.BWD08_09665"/>
<dbReference type="Gene3D" id="3.30.70.660">
    <property type="entry name" value="Pseudouridine synthase I, catalytic domain, C-terminal subdomain"/>
    <property type="match status" value="1"/>
</dbReference>
<keyword evidence="2 4" id="KW-0819">tRNA processing</keyword>
<evidence type="ECO:0000313" key="10">
    <source>
        <dbReference type="Proteomes" id="UP000268229"/>
    </source>
</evidence>
<evidence type="ECO:0000256" key="4">
    <source>
        <dbReference type="HAMAP-Rule" id="MF_00171"/>
    </source>
</evidence>
<organism evidence="9 10">
    <name type="scientific">Neisseria animaloris</name>
    <dbReference type="NCBI Taxonomy" id="326522"/>
    <lineage>
        <taxon>Bacteria</taxon>
        <taxon>Pseudomonadati</taxon>
        <taxon>Pseudomonadota</taxon>
        <taxon>Betaproteobacteria</taxon>
        <taxon>Neisseriales</taxon>
        <taxon>Neisseriaceae</taxon>
        <taxon>Neisseria</taxon>
    </lineage>
</organism>
<dbReference type="EC" id="5.4.99.12" evidence="4"/>
<gene>
    <name evidence="4 9" type="primary">truA</name>
    <name evidence="9" type="ORF">NCTC12227_01585</name>
</gene>
<dbReference type="CDD" id="cd02570">
    <property type="entry name" value="PseudoU_synth_EcTruA"/>
    <property type="match status" value="1"/>
</dbReference>
<dbReference type="GO" id="GO:0016829">
    <property type="term" value="F:lyase activity"/>
    <property type="evidence" value="ECO:0007669"/>
    <property type="project" value="UniProtKB-KW"/>
</dbReference>
<comment type="function">
    <text evidence="4">Formation of pseudouridine at positions 38, 39 and 40 in the anticodon stem and loop of transfer RNAs.</text>
</comment>
<dbReference type="KEGG" id="nani:NCTC12227_01585"/>
<sequence length="282" mass="31648">MKIYFFMNLKMSEIEKENENLAQRWVLILSYDGGRFYGWQKQAGNIPTVQSALEDALSRIAGEQIHVVVAGRTDTGVHATAQVVHFDTTADRSEQAWIRGVNAHLPEGVAVWKAQRVNSRFHARFDAFGRRYRYVLQSSSVRSPLLVGRVGWIHTPLDMEAMQKAVAFLVGTHDFSSFRASECQAKSPVKTMYSVALSGKPELMALDLHGNAFLHHMVRNIMGALVYVGNGRLSVQGFADLVEERSRLKAPPTFMPDGLYLTGVDYPPEWGVETPPSPVWLW</sequence>
<dbReference type="GO" id="GO:0031119">
    <property type="term" value="P:tRNA pseudouridine synthesis"/>
    <property type="evidence" value="ECO:0007669"/>
    <property type="project" value="UniProtKB-UniRule"/>
</dbReference>
<keyword evidence="3 4" id="KW-0413">Isomerase</keyword>
<dbReference type="Pfam" id="PF01416">
    <property type="entry name" value="PseudoU_synth_1"/>
    <property type="match status" value="2"/>
</dbReference>
<feature type="active site" description="Nucleophile" evidence="4 5">
    <location>
        <position position="74"/>
    </location>
</feature>
<evidence type="ECO:0000256" key="6">
    <source>
        <dbReference type="PIRSR" id="PIRSR001430-2"/>
    </source>
</evidence>
<dbReference type="InterPro" id="IPR020103">
    <property type="entry name" value="PsdUridine_synth_cat_dom_sf"/>
</dbReference>
<dbReference type="SUPFAM" id="SSF55120">
    <property type="entry name" value="Pseudouridine synthase"/>
    <property type="match status" value="1"/>
</dbReference>
<evidence type="ECO:0000259" key="8">
    <source>
        <dbReference type="Pfam" id="PF01416"/>
    </source>
</evidence>
<evidence type="ECO:0000256" key="5">
    <source>
        <dbReference type="PIRSR" id="PIRSR001430-1"/>
    </source>
</evidence>
<dbReference type="Proteomes" id="UP000268229">
    <property type="component" value="Chromosome"/>
</dbReference>
<dbReference type="InterPro" id="IPR020094">
    <property type="entry name" value="TruA/RsuA/RluB/E/F_N"/>
</dbReference>
<comment type="caution">
    <text evidence="4">Lacks conserved residue(s) required for the propagation of feature annotation.</text>
</comment>
<feature type="domain" description="Pseudouridine synthase I TruA alpha/beta" evidence="8">
    <location>
        <begin position="30"/>
        <end position="126"/>
    </location>
</feature>